<feature type="domain" description="PSP1 C-terminal" evidence="1">
    <location>
        <begin position="64"/>
        <end position="149"/>
    </location>
</feature>
<organism evidence="2 3">
    <name type="scientific">Phorcysia thermohydrogeniphila</name>
    <dbReference type="NCBI Taxonomy" id="936138"/>
    <lineage>
        <taxon>Bacteria</taxon>
        <taxon>Pseudomonadati</taxon>
        <taxon>Aquificota</taxon>
        <taxon>Aquificia</taxon>
        <taxon>Desulfurobacteriales</taxon>
        <taxon>Desulfurobacteriaceae</taxon>
        <taxon>Phorcysia</taxon>
    </lineage>
</organism>
<accession>A0A4R1G777</accession>
<dbReference type="InterPro" id="IPR007557">
    <property type="entry name" value="PSP1_C"/>
</dbReference>
<comment type="caution">
    <text evidence="2">The sequence shown here is derived from an EMBL/GenBank/DDBJ whole genome shotgun (WGS) entry which is preliminary data.</text>
</comment>
<dbReference type="NCBIfam" id="NF041131">
    <property type="entry name" value="RicT_YaaT_fam"/>
    <property type="match status" value="1"/>
</dbReference>
<evidence type="ECO:0000259" key="1">
    <source>
        <dbReference type="PROSITE" id="PS51411"/>
    </source>
</evidence>
<dbReference type="AlphaFoldDB" id="A0A4R1G777"/>
<gene>
    <name evidence="2" type="ORF">CLV27_1442</name>
</gene>
<protein>
    <submittedName>
        <fullName evidence="2">Cell fate regulator YaaT (PSP1 superfamily)</fullName>
    </submittedName>
</protein>
<proteinExistence type="predicted"/>
<dbReference type="OrthoDB" id="9779344at2"/>
<evidence type="ECO:0000313" key="2">
    <source>
        <dbReference type="EMBL" id="TCK03368.1"/>
    </source>
</evidence>
<dbReference type="InterPro" id="IPR047767">
    <property type="entry name" value="PSP1-like"/>
</dbReference>
<dbReference type="PANTHER" id="PTHR43830:SF3">
    <property type="entry name" value="PROTEIN PSP1"/>
    <property type="match status" value="1"/>
</dbReference>
<dbReference type="EMBL" id="SMFV01000005">
    <property type="protein sequence ID" value="TCK03368.1"/>
    <property type="molecule type" value="Genomic_DNA"/>
</dbReference>
<reference evidence="2 3" key="1">
    <citation type="submission" date="2019-03" db="EMBL/GenBank/DDBJ databases">
        <title>Genomic Encyclopedia of Archaeal and Bacterial Type Strains, Phase II (KMG-II): from individual species to whole genera.</title>
        <authorList>
            <person name="Goeker M."/>
        </authorList>
    </citation>
    <scope>NUCLEOTIDE SEQUENCE [LARGE SCALE GENOMIC DNA]</scope>
    <source>
        <strain evidence="2 3">DSM 24425</strain>
    </source>
</reference>
<keyword evidence="3" id="KW-1185">Reference proteome</keyword>
<dbReference type="RefSeq" id="WP_132527270.1">
    <property type="nucleotide sequence ID" value="NZ_SMFV01000005.1"/>
</dbReference>
<sequence length="307" mass="35323">MLIVKFKYPDTEKTGLATSSERFTYGQRVVVKTDRGEEVVKVLNSYPFDEEALRKFNIDKNSLYKVIRLATEEDINRATENELFAVDALEVCKEKVEKHQLPMKLIRAYATLNKERIVFYFTAESRVDFRQLVRDLAAHFRTRIELRQIGVRDEVKMLGAVGMCGRVCCCKDFLECFDSVSLNLARLQGLPPNPAKLSGACGRLMCCLKFEEANYYVRQFLPEIGETVETPEGKGKVADINVPLEIMTVELEDGRKKHFPIRLFLTEEQWNEYIEKLKEKQDDRFKCFTRAGVIGNENSQGAEESSE</sequence>
<dbReference type="Proteomes" id="UP000295777">
    <property type="component" value="Unassembled WGS sequence"/>
</dbReference>
<name>A0A4R1G777_9BACT</name>
<dbReference type="PROSITE" id="PS51411">
    <property type="entry name" value="PSP1_C"/>
    <property type="match status" value="1"/>
</dbReference>
<evidence type="ECO:0000313" key="3">
    <source>
        <dbReference type="Proteomes" id="UP000295777"/>
    </source>
</evidence>
<dbReference type="GO" id="GO:0005737">
    <property type="term" value="C:cytoplasm"/>
    <property type="evidence" value="ECO:0007669"/>
    <property type="project" value="TreeGrafter"/>
</dbReference>
<dbReference type="Pfam" id="PF04468">
    <property type="entry name" value="PSP1"/>
    <property type="match status" value="1"/>
</dbReference>
<dbReference type="PANTHER" id="PTHR43830">
    <property type="entry name" value="PROTEIN PSP1"/>
    <property type="match status" value="1"/>
</dbReference>